<feature type="transmembrane region" description="Helical" evidence="1">
    <location>
        <begin position="76"/>
        <end position="94"/>
    </location>
</feature>
<evidence type="ECO:0000256" key="1">
    <source>
        <dbReference type="SAM" id="Phobius"/>
    </source>
</evidence>
<name>A0ABW9XPV2_9BACL</name>
<gene>
    <name evidence="2" type="ORF">GT019_12275</name>
</gene>
<proteinExistence type="predicted"/>
<dbReference type="Proteomes" id="UP000665561">
    <property type="component" value="Unassembled WGS sequence"/>
</dbReference>
<dbReference type="EMBL" id="JAAAMV010000007">
    <property type="protein sequence ID" value="NBD24650.1"/>
    <property type="molecule type" value="Genomic_DNA"/>
</dbReference>
<evidence type="ECO:0008006" key="4">
    <source>
        <dbReference type="Google" id="ProtNLM"/>
    </source>
</evidence>
<accession>A0ABW9XPV2</accession>
<sequence>MRTAKISLGCGLLAALIIAALSFLIDRDFSQKAAGYLGLGLIIITVIISGALVSGDRQRANDFTESRADKKWKNNFAGACFLAAVPLLLLWGYYNYF</sequence>
<keyword evidence="3" id="KW-1185">Reference proteome</keyword>
<dbReference type="Pfam" id="PF17247">
    <property type="entry name" value="DUF5316"/>
    <property type="match status" value="1"/>
</dbReference>
<keyword evidence="1" id="KW-1133">Transmembrane helix</keyword>
<organism evidence="2 3">
    <name type="scientific">Paenibacillus glycinis</name>
    <dbReference type="NCBI Taxonomy" id="2697035"/>
    <lineage>
        <taxon>Bacteria</taxon>
        <taxon>Bacillati</taxon>
        <taxon>Bacillota</taxon>
        <taxon>Bacilli</taxon>
        <taxon>Bacillales</taxon>
        <taxon>Paenibacillaceae</taxon>
        <taxon>Paenibacillus</taxon>
    </lineage>
</organism>
<protein>
    <recommendedName>
        <fullName evidence="4">DUF5316 domain-containing protein</fullName>
    </recommendedName>
</protein>
<keyword evidence="1" id="KW-0812">Transmembrane</keyword>
<evidence type="ECO:0000313" key="2">
    <source>
        <dbReference type="EMBL" id="NBD24650.1"/>
    </source>
</evidence>
<dbReference type="InterPro" id="IPR035167">
    <property type="entry name" value="DUF5316"/>
</dbReference>
<comment type="caution">
    <text evidence="2">The sequence shown here is derived from an EMBL/GenBank/DDBJ whole genome shotgun (WGS) entry which is preliminary data.</text>
</comment>
<dbReference type="RefSeq" id="WP_161743440.1">
    <property type="nucleotide sequence ID" value="NZ_JAAAMV010000007.1"/>
</dbReference>
<feature type="transmembrane region" description="Helical" evidence="1">
    <location>
        <begin position="34"/>
        <end position="55"/>
    </location>
</feature>
<reference evidence="2 3" key="1">
    <citation type="submission" date="2020-01" db="EMBL/GenBank/DDBJ databases">
        <title>Paenibacillus soybeanensis sp. nov. isolated from the nodules of soybean (Glycine max(L.) Merr).</title>
        <authorList>
            <person name="Wang H."/>
        </authorList>
    </citation>
    <scope>NUCLEOTIDE SEQUENCE [LARGE SCALE GENOMIC DNA]</scope>
    <source>
        <strain evidence="2 3">T1</strain>
    </source>
</reference>
<keyword evidence="1" id="KW-0472">Membrane</keyword>
<evidence type="ECO:0000313" key="3">
    <source>
        <dbReference type="Proteomes" id="UP000665561"/>
    </source>
</evidence>